<proteinExistence type="predicted"/>
<evidence type="ECO:0000256" key="4">
    <source>
        <dbReference type="SAM" id="SignalP"/>
    </source>
</evidence>
<feature type="compositionally biased region" description="Low complexity" evidence="3">
    <location>
        <begin position="418"/>
        <end position="430"/>
    </location>
</feature>
<dbReference type="InterPro" id="IPR003961">
    <property type="entry name" value="FN3_dom"/>
</dbReference>
<feature type="chain" id="PRO_5047123014" description="Fibronectin type-III domain-containing protein" evidence="4">
    <location>
        <begin position="24"/>
        <end position="741"/>
    </location>
</feature>
<dbReference type="Proteomes" id="UP001499993">
    <property type="component" value="Unassembled WGS sequence"/>
</dbReference>
<dbReference type="Pfam" id="PF00041">
    <property type="entry name" value="fn3"/>
    <property type="match status" value="2"/>
</dbReference>
<feature type="signal peptide" evidence="4">
    <location>
        <begin position="1"/>
        <end position="23"/>
    </location>
</feature>
<dbReference type="RefSeq" id="WP_345556723.1">
    <property type="nucleotide sequence ID" value="NZ_BAABIK010000012.1"/>
</dbReference>
<dbReference type="Gene3D" id="2.60.40.10">
    <property type="entry name" value="Immunoglobulins"/>
    <property type="match status" value="2"/>
</dbReference>
<evidence type="ECO:0000256" key="2">
    <source>
        <dbReference type="ARBA" id="ARBA00023326"/>
    </source>
</evidence>
<dbReference type="EMBL" id="BAABIK010000012">
    <property type="protein sequence ID" value="GAA4941887.1"/>
    <property type="molecule type" value="Genomic_DNA"/>
</dbReference>
<feature type="region of interest" description="Disordered" evidence="3">
    <location>
        <begin position="354"/>
        <end position="477"/>
    </location>
</feature>
<evidence type="ECO:0000259" key="5">
    <source>
        <dbReference type="PROSITE" id="PS50853"/>
    </source>
</evidence>
<keyword evidence="1" id="KW-0378">Hydrolase</keyword>
<reference evidence="7" key="1">
    <citation type="journal article" date="2019" name="Int. J. Syst. Evol. Microbiol.">
        <title>The Global Catalogue of Microorganisms (GCM) 10K type strain sequencing project: providing services to taxonomists for standard genome sequencing and annotation.</title>
        <authorList>
            <consortium name="The Broad Institute Genomics Platform"/>
            <consortium name="The Broad Institute Genome Sequencing Center for Infectious Disease"/>
            <person name="Wu L."/>
            <person name="Ma J."/>
        </authorList>
    </citation>
    <scope>NUCLEOTIDE SEQUENCE [LARGE SCALE GENOMIC DNA]</scope>
    <source>
        <strain evidence="7">JCM 18123</strain>
    </source>
</reference>
<feature type="domain" description="Fibronectin type-III" evidence="5">
    <location>
        <begin position="467"/>
        <end position="557"/>
    </location>
</feature>
<keyword evidence="2" id="KW-0624">Polysaccharide degradation</keyword>
<evidence type="ECO:0000313" key="6">
    <source>
        <dbReference type="EMBL" id="GAA4941887.1"/>
    </source>
</evidence>
<keyword evidence="4" id="KW-0732">Signal</keyword>
<dbReference type="InterPro" id="IPR036116">
    <property type="entry name" value="FN3_sf"/>
</dbReference>
<organism evidence="6 7">
    <name type="scientific">Streptomonospora halophila</name>
    <dbReference type="NCBI Taxonomy" id="427369"/>
    <lineage>
        <taxon>Bacteria</taxon>
        <taxon>Bacillati</taxon>
        <taxon>Actinomycetota</taxon>
        <taxon>Actinomycetes</taxon>
        <taxon>Streptosporangiales</taxon>
        <taxon>Nocardiopsidaceae</taxon>
        <taxon>Streptomonospora</taxon>
    </lineage>
</organism>
<gene>
    <name evidence="6" type="ORF">GCM10023224_25140</name>
</gene>
<accession>A0ABP9GJT2</accession>
<dbReference type="InterPro" id="IPR011044">
    <property type="entry name" value="Quino_amine_DH_bsu"/>
</dbReference>
<evidence type="ECO:0000256" key="1">
    <source>
        <dbReference type="ARBA" id="ARBA00023295"/>
    </source>
</evidence>
<dbReference type="SUPFAM" id="SSF49265">
    <property type="entry name" value="Fibronectin type III"/>
    <property type="match status" value="1"/>
</dbReference>
<feature type="compositionally biased region" description="Low complexity" evidence="3">
    <location>
        <begin position="458"/>
        <end position="477"/>
    </location>
</feature>
<name>A0ABP9GJT2_9ACTN</name>
<dbReference type="InterPro" id="IPR050713">
    <property type="entry name" value="RTP_Phos/Ushers"/>
</dbReference>
<evidence type="ECO:0000256" key="3">
    <source>
        <dbReference type="SAM" id="MobiDB-lite"/>
    </source>
</evidence>
<feature type="compositionally biased region" description="Polar residues" evidence="3">
    <location>
        <begin position="721"/>
        <end position="731"/>
    </location>
</feature>
<evidence type="ECO:0000313" key="7">
    <source>
        <dbReference type="Proteomes" id="UP001499993"/>
    </source>
</evidence>
<feature type="region of interest" description="Disordered" evidence="3">
    <location>
        <begin position="720"/>
        <end position="741"/>
    </location>
</feature>
<dbReference type="InterPro" id="IPR013783">
    <property type="entry name" value="Ig-like_fold"/>
</dbReference>
<dbReference type="SMART" id="SM00060">
    <property type="entry name" value="FN3"/>
    <property type="match status" value="3"/>
</dbReference>
<dbReference type="CDD" id="cd00063">
    <property type="entry name" value="FN3"/>
    <property type="match status" value="2"/>
</dbReference>
<dbReference type="Gene3D" id="2.130.10.10">
    <property type="entry name" value="YVTN repeat-like/Quinoprotein amine dehydrogenase"/>
    <property type="match status" value="1"/>
</dbReference>
<protein>
    <recommendedName>
        <fullName evidence="5">Fibronectin type-III domain-containing protein</fullName>
    </recommendedName>
</protein>
<dbReference type="InterPro" id="IPR015943">
    <property type="entry name" value="WD40/YVTN_repeat-like_dom_sf"/>
</dbReference>
<comment type="caution">
    <text evidence="6">The sequence shown here is derived from an EMBL/GenBank/DDBJ whole genome shotgun (WGS) entry which is preliminary data.</text>
</comment>
<keyword evidence="7" id="KW-1185">Reference proteome</keyword>
<feature type="domain" description="Fibronectin type-III" evidence="5">
    <location>
        <begin position="558"/>
        <end position="648"/>
    </location>
</feature>
<keyword evidence="2" id="KW-0119">Carbohydrate metabolism</keyword>
<feature type="compositionally biased region" description="Low complexity" evidence="3">
    <location>
        <begin position="388"/>
        <end position="402"/>
    </location>
</feature>
<dbReference type="PROSITE" id="PS50853">
    <property type="entry name" value="FN3"/>
    <property type="match status" value="2"/>
</dbReference>
<sequence>MRRRIITAWALARRSAFAGTALALTVALACTLLGAGALGQAVRLADGNVWLWNSPDGQIARTNSRDGRVDLATQLPESAGHDVRITQTDDHLILHDLDTGRMTSIDLATLAFSGRADLSPEGDLSVALDAGRGVIVDRKAGEVRAVDPATLTATGEALKLPAPLVGGRFDAQGTLWVGAPSQGTVTGVRVDEGGARAVETAEVADPGDDVAMTVRDQGPLVANRSDDTIVEVRGGETAETDAPLDLADAVLPPRTPGDLVAVTLPGAGRMLALPGPHDGGGAEVLDAGDVGSAVAVPYEGRVYLPDEGGRVRVFEADGAEADPISLEGASGPLGLEVREGYLFVNAPESGTALVIGPSGDSAEVDTAAPPGPGGPAESPAPGDGGSGAPVEEPGAEAPQEPGQRPDDGGPAPLPPDVDPGTEPEPGTGPALPEPSAPPVAPLDPGGAGTDPLGGLHSGTGQTAAGAPPGAPVPVSASVGEDGVTVSWQPSYSASPVTEYVVSWEDGSTTVSGDRTSALLPGLEDGGPYRFQVQAVNAYGYSAAAASPQVAVGDAPPAPGGVSAEATGAHTAELEWEPAPGADDYVVSAESADGGVVVRSTSETGIELTGLAAGRTYTFSVAARGEDGVRGLPAASEPVALPFLDAPEDVWAATTEQGGVNVYWSPVEGAAEYVVEPSAPGLQERRVTAGEPVTVGGEPYQSTVYGDAAGCSAFAVRAVDSDGNTSLPSTPDDQGRSACRSS</sequence>
<keyword evidence="1" id="KW-0326">Glycosidase</keyword>
<feature type="compositionally biased region" description="Pro residues" evidence="3">
    <location>
        <begin position="431"/>
        <end position="441"/>
    </location>
</feature>
<dbReference type="PROSITE" id="PS51257">
    <property type="entry name" value="PROKAR_LIPOPROTEIN"/>
    <property type="match status" value="1"/>
</dbReference>
<dbReference type="SUPFAM" id="SSF50969">
    <property type="entry name" value="YVTN repeat-like/Quinoprotein amine dehydrogenase"/>
    <property type="match status" value="1"/>
</dbReference>
<dbReference type="PANTHER" id="PTHR46957:SF3">
    <property type="entry name" value="CYTOKINE RECEPTOR"/>
    <property type="match status" value="1"/>
</dbReference>
<dbReference type="PANTHER" id="PTHR46957">
    <property type="entry name" value="CYTOKINE RECEPTOR"/>
    <property type="match status" value="1"/>
</dbReference>